<name>A0A0U3TL09_9CAUD</name>
<dbReference type="CDD" id="cd00118">
    <property type="entry name" value="LysM"/>
    <property type="match status" value="1"/>
</dbReference>
<evidence type="ECO:0000259" key="1">
    <source>
        <dbReference type="PROSITE" id="PS51782"/>
    </source>
</evidence>
<dbReference type="EMBL" id="KU160656">
    <property type="protein sequence ID" value="ALY09673.1"/>
    <property type="molecule type" value="Genomic_DNA"/>
</dbReference>
<dbReference type="InterPro" id="IPR052196">
    <property type="entry name" value="Bact_Kbp"/>
</dbReference>
<dbReference type="SUPFAM" id="SSF54106">
    <property type="entry name" value="LysM domain"/>
    <property type="match status" value="1"/>
</dbReference>
<dbReference type="SMART" id="SM00257">
    <property type="entry name" value="LysM"/>
    <property type="match status" value="1"/>
</dbReference>
<feature type="domain" description="LysM" evidence="1">
    <location>
        <begin position="169"/>
        <end position="219"/>
    </location>
</feature>
<dbReference type="InterPro" id="IPR036779">
    <property type="entry name" value="LysM_dom_sf"/>
</dbReference>
<sequence>MVAVLVARATTAHTMVIVKPDGGRVSMYSTPPKFKYSNVARWGEIEREGYKTATRKIGDGLARLSFTSSIYSLDHRESIEHVAAQIAKLGRDGTRVRFNAGSVEFQQAVWWNIKGLDFDVTQLSRGNQASRISVDWELEEAVDVEINISKVVPPPPPPPAAKPIGGNLRQHRVVPGDTLWGIAARYLGNGARWPEIYNMNRGVVGGNPNLIFPGQVFTVPA</sequence>
<keyword evidence="3" id="KW-1185">Reference proteome</keyword>
<dbReference type="InterPro" id="IPR018392">
    <property type="entry name" value="LysM"/>
</dbReference>
<dbReference type="Gene3D" id="3.10.350.10">
    <property type="entry name" value="LysM domain"/>
    <property type="match status" value="1"/>
</dbReference>
<gene>
    <name evidence="2" type="primary">20</name>
    <name evidence="2" type="ORF">MARTHA_20</name>
</gene>
<dbReference type="PANTHER" id="PTHR34700:SF4">
    <property type="entry name" value="PHAGE-LIKE ELEMENT PBSX PROTEIN XKDP"/>
    <property type="match status" value="1"/>
</dbReference>
<evidence type="ECO:0000313" key="2">
    <source>
        <dbReference type="EMBL" id="ALY09673.1"/>
    </source>
</evidence>
<dbReference type="GeneID" id="40077499"/>
<proteinExistence type="predicted"/>
<dbReference type="PROSITE" id="PS51782">
    <property type="entry name" value="LYSM"/>
    <property type="match status" value="1"/>
</dbReference>
<dbReference type="RefSeq" id="YP_009601653.1">
    <property type="nucleotide sequence ID" value="NC_041932.1"/>
</dbReference>
<protein>
    <submittedName>
        <fullName evidence="2">LysM-like peptidoglycan-binding protein</fullName>
    </submittedName>
</protein>
<dbReference type="OrthoDB" id="7630at10239"/>
<dbReference type="PANTHER" id="PTHR34700">
    <property type="entry name" value="POTASSIUM BINDING PROTEIN KBP"/>
    <property type="match status" value="1"/>
</dbReference>
<dbReference type="KEGG" id="vg:40077499"/>
<reference evidence="2 3" key="1">
    <citation type="submission" date="2015-11" db="EMBL/GenBank/DDBJ databases">
        <authorList>
            <person name="Lee I.Y."/>
            <person name="Guerrero C.A."/>
            <person name="Bowman C.A."/>
            <person name="Russell D.A."/>
            <person name="Pope W.H."/>
            <person name="Jacobs-Sera D."/>
            <person name="Hendrix R.W."/>
            <person name="Hatfull G.F."/>
        </authorList>
    </citation>
    <scope>NUCLEOTIDE SEQUENCE [LARGE SCALE GENOMIC DNA]</scope>
</reference>
<dbReference type="Pfam" id="PF01476">
    <property type="entry name" value="LysM"/>
    <property type="match status" value="1"/>
</dbReference>
<accession>A0A0U3TL09</accession>
<dbReference type="Proteomes" id="UP000226425">
    <property type="component" value="Segment"/>
</dbReference>
<organism evidence="2 3">
    <name type="scientific">Arthrobacter phage Martha</name>
    <dbReference type="NCBI Taxonomy" id="1772307"/>
    <lineage>
        <taxon>Viruses</taxon>
        <taxon>Duplodnaviria</taxon>
        <taxon>Heunggongvirae</taxon>
        <taxon>Uroviricota</taxon>
        <taxon>Caudoviricetes</taxon>
        <taxon>Berryhillviridae</taxon>
        <taxon>Marthavirus</taxon>
        <taxon>Marthavirus martha</taxon>
    </lineage>
</organism>
<evidence type="ECO:0000313" key="3">
    <source>
        <dbReference type="Proteomes" id="UP000226425"/>
    </source>
</evidence>